<keyword evidence="3 8" id="KW-0853">WD repeat</keyword>
<dbReference type="InterPro" id="IPR051246">
    <property type="entry name" value="WDR48"/>
</dbReference>
<evidence type="ECO:0000313" key="9">
    <source>
        <dbReference type="Proteomes" id="UP000192223"/>
    </source>
</evidence>
<feature type="repeat" description="WD" evidence="8">
    <location>
        <begin position="159"/>
        <end position="191"/>
    </location>
</feature>
<keyword evidence="5" id="KW-0833">Ubl conjugation pathway</keyword>
<evidence type="ECO:0000313" key="10">
    <source>
        <dbReference type="RefSeq" id="XP_018330193.1"/>
    </source>
</evidence>
<dbReference type="AlphaFoldDB" id="A0A1W4XCN3"/>
<dbReference type="STRING" id="224129.A0A1W4XCN3"/>
<dbReference type="FunCoup" id="A0A1W4XCN3">
    <property type="interactions" value="2967"/>
</dbReference>
<dbReference type="PROSITE" id="PS50082">
    <property type="entry name" value="WD_REPEATS_2"/>
    <property type="match status" value="4"/>
</dbReference>
<keyword evidence="4" id="KW-0677">Repeat</keyword>
<accession>A0A1W4XCN3</accession>
<feature type="repeat" description="WD" evidence="8">
    <location>
        <begin position="201"/>
        <end position="242"/>
    </location>
</feature>
<dbReference type="InterPro" id="IPR036322">
    <property type="entry name" value="WD40_repeat_dom_sf"/>
</dbReference>
<dbReference type="PANTHER" id="PTHR19862">
    <property type="entry name" value="WD REPEAT-CONTAINING PROTEIN 48"/>
    <property type="match status" value="1"/>
</dbReference>
<dbReference type="FunFam" id="2.130.10.10:FF:000984">
    <property type="entry name" value="WD repeat-containing protein 48 homolog"/>
    <property type="match status" value="1"/>
</dbReference>
<feature type="repeat" description="WD" evidence="8">
    <location>
        <begin position="108"/>
        <end position="149"/>
    </location>
</feature>
<dbReference type="InterPro" id="IPR001680">
    <property type="entry name" value="WD40_rpt"/>
</dbReference>
<dbReference type="GeneID" id="108740389"/>
<evidence type="ECO:0000256" key="2">
    <source>
        <dbReference type="ARBA" id="ARBA00021538"/>
    </source>
</evidence>
<dbReference type="FunFam" id="2.130.10.10:FF:000543">
    <property type="entry name" value="WD repeat-containing protein 48 homolog"/>
    <property type="match status" value="1"/>
</dbReference>
<dbReference type="Gene3D" id="2.130.10.10">
    <property type="entry name" value="YVTN repeat-like/Quinoprotein amine dehydrogenase"/>
    <property type="match status" value="2"/>
</dbReference>
<keyword evidence="9" id="KW-1185">Reference proteome</keyword>
<evidence type="ECO:0000256" key="8">
    <source>
        <dbReference type="PROSITE-ProRule" id="PRU00221"/>
    </source>
</evidence>
<comment type="similarity">
    <text evidence="1">Belongs to the WD repeat WDR48 family.</text>
</comment>
<dbReference type="InterPro" id="IPR021772">
    <property type="entry name" value="WDR48/Bun107"/>
</dbReference>
<dbReference type="InParanoid" id="A0A1W4XCN3"/>
<dbReference type="KEGG" id="apln:108740389"/>
<dbReference type="PANTHER" id="PTHR19862:SF14">
    <property type="entry name" value="WD REPEAT-CONTAINING PROTEIN 48"/>
    <property type="match status" value="1"/>
</dbReference>
<reference evidence="10" key="1">
    <citation type="submission" date="2025-08" db="UniProtKB">
        <authorList>
            <consortium name="RefSeq"/>
        </authorList>
    </citation>
    <scope>IDENTIFICATION</scope>
    <source>
        <tissue evidence="10">Entire body</tissue>
    </source>
</reference>
<comment type="subunit">
    <text evidence="7">Catalytic component of the Usp12-46 deubiquitylase complex consisting of Usp12-46, Wdr20 and Uaf1; regulatory subunit that, together wtih Wdr20, stabilizes Usp12-46. The Usp12-46 deubiquitylase complex associates with arr/arrow; the interaction leads to deubiquitination and stabilization of arr/arrow.</text>
</comment>
<dbReference type="GO" id="GO:0043130">
    <property type="term" value="F:ubiquitin binding"/>
    <property type="evidence" value="ECO:0007669"/>
    <property type="project" value="TreeGrafter"/>
</dbReference>
<dbReference type="Pfam" id="PF00400">
    <property type="entry name" value="WD40"/>
    <property type="match status" value="6"/>
</dbReference>
<evidence type="ECO:0000256" key="4">
    <source>
        <dbReference type="ARBA" id="ARBA00022737"/>
    </source>
</evidence>
<dbReference type="InterPro" id="IPR019775">
    <property type="entry name" value="WD40_repeat_CS"/>
</dbReference>
<evidence type="ECO:0000256" key="7">
    <source>
        <dbReference type="ARBA" id="ARBA00049682"/>
    </source>
</evidence>
<dbReference type="SUPFAM" id="SSF50978">
    <property type="entry name" value="WD40 repeat-like"/>
    <property type="match status" value="1"/>
</dbReference>
<dbReference type="PROSITE" id="PS00678">
    <property type="entry name" value="WD_REPEATS_1"/>
    <property type="match status" value="2"/>
</dbReference>
<dbReference type="InterPro" id="IPR015943">
    <property type="entry name" value="WD40/YVTN_repeat-like_dom_sf"/>
</dbReference>
<dbReference type="OrthoDB" id="2421129at2759"/>
<proteinExistence type="inferred from homology"/>
<dbReference type="Pfam" id="PF11816">
    <property type="entry name" value="DUF3337"/>
    <property type="match status" value="1"/>
</dbReference>
<feature type="repeat" description="WD" evidence="8">
    <location>
        <begin position="66"/>
        <end position="107"/>
    </location>
</feature>
<gene>
    <name evidence="10" type="primary">LOC108740389</name>
</gene>
<dbReference type="InterPro" id="IPR020472">
    <property type="entry name" value="WD40_PAC1"/>
</dbReference>
<dbReference type="Proteomes" id="UP000192223">
    <property type="component" value="Unplaced"/>
</dbReference>
<dbReference type="SMART" id="SM00320">
    <property type="entry name" value="WD40"/>
    <property type="match status" value="8"/>
</dbReference>
<comment type="function">
    <text evidence="6">Regulatory component of the Usp12-46 deubiquitylase complex. activates deubiquitination by increasing the catalytic turnover without increasing the affinity of deubiquitinating enzymes for the substrate. The complex deubiquitylates the wg/wingless-signaling receptor arr/arrow, which stabilizes the receptor and increases its concentration at the cell surface; this enhances the sensitivity of cells to wg/wingless-signal stimulation. This increases the amplitude and spatial range of the signaling response to the wg/wingless morphogen gradient, facilitating the precise concentration-dependent regulation of its target genes. Together with Wdr20 and Usp12-46 required for wg/wingless-mediated signaling in the wing imaginal disc and for wg/wingless-dependent regulation of intestinal stem cell proliferation.</text>
</comment>
<evidence type="ECO:0000256" key="6">
    <source>
        <dbReference type="ARBA" id="ARBA00049607"/>
    </source>
</evidence>
<dbReference type="CDD" id="cd00200">
    <property type="entry name" value="WD40"/>
    <property type="match status" value="1"/>
</dbReference>
<evidence type="ECO:0000256" key="5">
    <source>
        <dbReference type="ARBA" id="ARBA00022786"/>
    </source>
</evidence>
<dbReference type="PRINTS" id="PR00320">
    <property type="entry name" value="GPROTEINBRPT"/>
</dbReference>
<evidence type="ECO:0000256" key="3">
    <source>
        <dbReference type="ARBA" id="ARBA00022574"/>
    </source>
</evidence>
<protein>
    <recommendedName>
        <fullName evidence="2">WD repeat-containing protein 48 homolog</fullName>
    </recommendedName>
</protein>
<name>A0A1W4XCN3_AGRPL</name>
<evidence type="ECO:0000256" key="1">
    <source>
        <dbReference type="ARBA" id="ARBA00006917"/>
    </source>
</evidence>
<dbReference type="RefSeq" id="XP_018330193.1">
    <property type="nucleotide sequence ID" value="XM_018474691.1"/>
</dbReference>
<dbReference type="PROSITE" id="PS50294">
    <property type="entry name" value="WD_REPEATS_REGION"/>
    <property type="match status" value="4"/>
</dbReference>
<sequence>MANLKTGGLSGRKKTQVSMVICEAEEKKHRSGVNALQVDPALDRLYSAGRDSVVRIYEHEKYLQSMEHHTDWVNDIVLCCGGRNLISASSDTTVKVWNAHKGFCMSTLRTHKDYVKALAYAKDREQVASAGFDKSIYLWDVNTLTALTASNNTVTTSSLMGNKESIYSLAMNPSGSVIVSGSTEKILRLWDPRTCTKLFKLKGHTDNVKALVVSRDGMQCVSGSSDGLIKVWNLGTQRCTQTIRVHTDSVWALLATENFHYVISGGKDGKVIMTEMKNPQNSMIVCVEEAPVLRLCFTADHQAVWVSTSESNIKCWKLPTDKNFKGETSMPTMPMSFIPGGAAIKQAVVLNDKRHIITKDTDSNVAIYDVLRAKKVEDLGSVNFQEEIKNRFKMVYVPNWFNVDLKTGMLTIHLGQDEVDCFSAWVSARDAGLKDCPDPEQKVNYGKLLLQALLEHWRGVETSQENKLYFSIPPHTPLIFSEVGGRTLYRMLVGDAGGDTETALLNETVPSWVTSNLEDNCTGKFIKIQFYLQPHSSVPSHLLKQDRLKKPDRLVANDFIQCRKVAEHILDKLLGEGTAGSPGSGDADTASTTNGMTADQIELLCNDQVLDPSMDLRTVQHFICKNILQFTLKNFIEKTSIPNSFNSKNFRH</sequence>
<organism evidence="9 10">
    <name type="scientific">Agrilus planipennis</name>
    <name type="common">Emerald ash borer</name>
    <name type="synonym">Agrilus marcopoli</name>
    <dbReference type="NCBI Taxonomy" id="224129"/>
    <lineage>
        <taxon>Eukaryota</taxon>
        <taxon>Metazoa</taxon>
        <taxon>Ecdysozoa</taxon>
        <taxon>Arthropoda</taxon>
        <taxon>Hexapoda</taxon>
        <taxon>Insecta</taxon>
        <taxon>Pterygota</taxon>
        <taxon>Neoptera</taxon>
        <taxon>Endopterygota</taxon>
        <taxon>Coleoptera</taxon>
        <taxon>Polyphaga</taxon>
        <taxon>Elateriformia</taxon>
        <taxon>Buprestoidea</taxon>
        <taxon>Buprestidae</taxon>
        <taxon>Agrilinae</taxon>
        <taxon>Agrilus</taxon>
    </lineage>
</organism>
<dbReference type="GO" id="GO:0000724">
    <property type="term" value="P:double-strand break repair via homologous recombination"/>
    <property type="evidence" value="ECO:0007669"/>
    <property type="project" value="TreeGrafter"/>
</dbReference>